<reference evidence="3 4" key="1">
    <citation type="submission" date="2016-11" db="EMBL/GenBank/DDBJ databases">
        <title>Paenibacillus species isolates.</title>
        <authorList>
            <person name="Beno S.M."/>
        </authorList>
    </citation>
    <scope>NUCLEOTIDE SEQUENCE [LARGE SCALE GENOMIC DNA]</scope>
    <source>
        <strain evidence="3 4">FSL H7-0443</strain>
    </source>
</reference>
<dbReference type="PANTHER" id="PTHR43267:SF3">
    <property type="entry name" value="THIF PROTEIN"/>
    <property type="match status" value="1"/>
</dbReference>
<accession>A0A1R0Z7T2</accession>
<evidence type="ECO:0000313" key="3">
    <source>
        <dbReference type="EMBL" id="OME64249.1"/>
    </source>
</evidence>
<dbReference type="EMBL" id="MPTW01000035">
    <property type="protein sequence ID" value="OME64249.1"/>
    <property type="molecule type" value="Genomic_DNA"/>
</dbReference>
<dbReference type="InterPro" id="IPR000594">
    <property type="entry name" value="ThiF_NAD_FAD-bd"/>
</dbReference>
<gene>
    <name evidence="3" type="ORF">BSK65_29390</name>
</gene>
<dbReference type="InterPro" id="IPR032701">
    <property type="entry name" value="Prok-E2_B_dom"/>
</dbReference>
<evidence type="ECO:0000313" key="4">
    <source>
        <dbReference type="Proteomes" id="UP000187425"/>
    </source>
</evidence>
<dbReference type="GO" id="GO:0061504">
    <property type="term" value="P:cyclic threonylcarbamoyladenosine biosynthetic process"/>
    <property type="evidence" value="ECO:0007669"/>
    <property type="project" value="TreeGrafter"/>
</dbReference>
<protein>
    <submittedName>
        <fullName evidence="3">Uncharacterized protein</fullName>
    </submittedName>
</protein>
<dbReference type="Pfam" id="PF14461">
    <property type="entry name" value="Prok-E2_B"/>
    <property type="match status" value="1"/>
</dbReference>
<dbReference type="RefSeq" id="WP_076287022.1">
    <property type="nucleotide sequence ID" value="NZ_MPTW01000035.1"/>
</dbReference>
<dbReference type="InterPro" id="IPR045886">
    <property type="entry name" value="ThiF/MoeB/HesA"/>
</dbReference>
<name>A0A1R0Z7T2_9BACL</name>
<sequence>MEDQHNLELYYDGVLENVALHLTGEYKAVEVDYLDLRKNGIVKSFRITRQVDRSILEIIVSIPYNFPDVFPVVTIPDPLFSEIYPIPHLDLHKVLCVFDAEIAHPNSENPNGVLDEVINKAFVLIKEGNSGQNSSDYIEEFESYWGQDAKSQLLSLISITSEPKEIDIITFKQKNWNENRIVTDSRREGEYWLIKAGAKIEAYNKAFYLPLRTMGNPPFPTLNCDFLKLLIIKNPEIVKPFLDFLDNNKRPTTVVFSVPYKNDFLVGAWEHKLTEKQVITPFKGKVRVQKSLKGFRVGKQNAFLELQRDFRKLVVNKINVMRVDKERLFTRGGDGELPDGMRIGVIGCGSVGSHVIGSLADSGIDQFLLIDEDTLKFENIARHTCGASQVGKPKVEAIKQKLVEHFPYIEISGYKENVLKILKDYSEILNSCFFSIVALGNFSTEWRLNQLQNNGLINKPLMYVWVEPYLAGAHAVYVDPSLNGCFACLFDRQHKFRQSVLADPSLYSKREAGCQSTYVPYSVTEVKRFISDLSFFMDDVRSGKLKENTLFTWLGNLSYQKQNGRRIAGRWAIAENYSVRKVPLSEFGICEHRKK</sequence>
<organism evidence="3 4">
    <name type="scientific">Paenibacillus odorifer</name>
    <dbReference type="NCBI Taxonomy" id="189426"/>
    <lineage>
        <taxon>Bacteria</taxon>
        <taxon>Bacillati</taxon>
        <taxon>Bacillota</taxon>
        <taxon>Bacilli</taxon>
        <taxon>Bacillales</taxon>
        <taxon>Paenibacillaceae</taxon>
        <taxon>Paenibacillus</taxon>
    </lineage>
</organism>
<dbReference type="Proteomes" id="UP000187425">
    <property type="component" value="Unassembled WGS sequence"/>
</dbReference>
<evidence type="ECO:0000259" key="1">
    <source>
        <dbReference type="Pfam" id="PF00899"/>
    </source>
</evidence>
<dbReference type="SUPFAM" id="SSF69572">
    <property type="entry name" value="Activating enzymes of the ubiquitin-like proteins"/>
    <property type="match status" value="1"/>
</dbReference>
<dbReference type="Pfam" id="PF00899">
    <property type="entry name" value="ThiF"/>
    <property type="match status" value="1"/>
</dbReference>
<dbReference type="PANTHER" id="PTHR43267">
    <property type="entry name" value="TRNA THREONYLCARBAMOYLADENOSINE DEHYDRATASE"/>
    <property type="match status" value="1"/>
</dbReference>
<comment type="caution">
    <text evidence="3">The sequence shown here is derived from an EMBL/GenBank/DDBJ whole genome shotgun (WGS) entry which is preliminary data.</text>
</comment>
<feature type="domain" description="THIF-type NAD/FAD binding fold" evidence="1">
    <location>
        <begin position="341"/>
        <end position="494"/>
    </location>
</feature>
<proteinExistence type="predicted"/>
<dbReference type="GO" id="GO:0061503">
    <property type="term" value="F:tRNA threonylcarbamoyladenosine dehydratase"/>
    <property type="evidence" value="ECO:0007669"/>
    <property type="project" value="TreeGrafter"/>
</dbReference>
<evidence type="ECO:0000259" key="2">
    <source>
        <dbReference type="Pfam" id="PF14461"/>
    </source>
</evidence>
<dbReference type="InterPro" id="IPR035985">
    <property type="entry name" value="Ubiquitin-activating_enz"/>
</dbReference>
<dbReference type="GO" id="GO:0008641">
    <property type="term" value="F:ubiquitin-like modifier activating enzyme activity"/>
    <property type="evidence" value="ECO:0007669"/>
    <property type="project" value="InterPro"/>
</dbReference>
<dbReference type="CDD" id="cd01483">
    <property type="entry name" value="E1_enzyme_family"/>
    <property type="match status" value="1"/>
</dbReference>
<dbReference type="Gene3D" id="3.40.50.720">
    <property type="entry name" value="NAD(P)-binding Rossmann-like Domain"/>
    <property type="match status" value="1"/>
</dbReference>
<feature type="domain" description="Prokaryotic E2 family B" evidence="2">
    <location>
        <begin position="55"/>
        <end position="152"/>
    </location>
</feature>
<dbReference type="AlphaFoldDB" id="A0A1R0Z7T2"/>